<dbReference type="AlphaFoldDB" id="A0AA88E398"/>
<protein>
    <submittedName>
        <fullName evidence="2">Uncharacterized protein</fullName>
    </submittedName>
</protein>
<name>A0AA88E398_FICCA</name>
<evidence type="ECO:0000256" key="1">
    <source>
        <dbReference type="SAM" id="MobiDB-lite"/>
    </source>
</evidence>
<comment type="caution">
    <text evidence="2">The sequence shown here is derived from an EMBL/GenBank/DDBJ whole genome shotgun (WGS) entry which is preliminary data.</text>
</comment>
<reference evidence="2" key="1">
    <citation type="submission" date="2023-07" db="EMBL/GenBank/DDBJ databases">
        <title>draft genome sequence of fig (Ficus carica).</title>
        <authorList>
            <person name="Takahashi T."/>
            <person name="Nishimura K."/>
        </authorList>
    </citation>
    <scope>NUCLEOTIDE SEQUENCE</scope>
</reference>
<proteinExistence type="predicted"/>
<gene>
    <name evidence="2" type="ORF">TIFTF001_035413</name>
</gene>
<dbReference type="EMBL" id="BTGU01000315">
    <property type="protein sequence ID" value="GMN66343.1"/>
    <property type="molecule type" value="Genomic_DNA"/>
</dbReference>
<feature type="region of interest" description="Disordered" evidence="1">
    <location>
        <begin position="1"/>
        <end position="66"/>
    </location>
</feature>
<organism evidence="2 3">
    <name type="scientific">Ficus carica</name>
    <name type="common">Common fig</name>
    <dbReference type="NCBI Taxonomy" id="3494"/>
    <lineage>
        <taxon>Eukaryota</taxon>
        <taxon>Viridiplantae</taxon>
        <taxon>Streptophyta</taxon>
        <taxon>Embryophyta</taxon>
        <taxon>Tracheophyta</taxon>
        <taxon>Spermatophyta</taxon>
        <taxon>Magnoliopsida</taxon>
        <taxon>eudicotyledons</taxon>
        <taxon>Gunneridae</taxon>
        <taxon>Pentapetalae</taxon>
        <taxon>rosids</taxon>
        <taxon>fabids</taxon>
        <taxon>Rosales</taxon>
        <taxon>Moraceae</taxon>
        <taxon>Ficeae</taxon>
        <taxon>Ficus</taxon>
    </lineage>
</organism>
<evidence type="ECO:0000313" key="2">
    <source>
        <dbReference type="EMBL" id="GMN66343.1"/>
    </source>
</evidence>
<keyword evidence="3" id="KW-1185">Reference proteome</keyword>
<sequence>MSDLSGDFENDNLSKDVDVTGSSGSTDSSDSSDRTVALAKQAAGTPDYLSDVSDMGPTTHPDRSFMDKLNGARASVQPSRVVDLTEEEDAVVVRTTGHPSTSNREETLDEGSESSGSVIPPGDVELVMPGPNDLPSRPPLGHVTLSAEFFQANLRLPFHPFLRRAFRRLSVAPMQLNANAYRILISCFVHWAK</sequence>
<dbReference type="Proteomes" id="UP001187192">
    <property type="component" value="Unassembled WGS sequence"/>
</dbReference>
<feature type="region of interest" description="Disordered" evidence="1">
    <location>
        <begin position="94"/>
        <end position="121"/>
    </location>
</feature>
<accession>A0AA88E398</accession>
<evidence type="ECO:0000313" key="3">
    <source>
        <dbReference type="Proteomes" id="UP001187192"/>
    </source>
</evidence>
<feature type="compositionally biased region" description="Low complexity" evidence="1">
    <location>
        <begin position="19"/>
        <end position="29"/>
    </location>
</feature>
<feature type="compositionally biased region" description="Acidic residues" evidence="1">
    <location>
        <begin position="1"/>
        <end position="10"/>
    </location>
</feature>